<protein>
    <submittedName>
        <fullName evidence="1">Uncharacterized protein DUF3581</fullName>
    </submittedName>
</protein>
<dbReference type="RefSeq" id="WP_131912948.1">
    <property type="nucleotide sequence ID" value="NZ_OU594967.1"/>
</dbReference>
<organism evidence="1 2">
    <name type="scientific">Celerinatantimonas diazotrophica</name>
    <dbReference type="NCBI Taxonomy" id="412034"/>
    <lineage>
        <taxon>Bacteria</taxon>
        <taxon>Pseudomonadati</taxon>
        <taxon>Pseudomonadota</taxon>
        <taxon>Gammaproteobacteria</taxon>
        <taxon>Celerinatantimonadaceae</taxon>
        <taxon>Celerinatantimonas</taxon>
    </lineage>
</organism>
<gene>
    <name evidence="1" type="ORF">EV690_2142</name>
</gene>
<evidence type="ECO:0000313" key="1">
    <source>
        <dbReference type="EMBL" id="TCK52042.1"/>
    </source>
</evidence>
<proteinExistence type="predicted"/>
<name>A0A4R1JLV2_9GAMM</name>
<dbReference type="AlphaFoldDB" id="A0A4R1JLV2"/>
<reference evidence="1 2" key="1">
    <citation type="submission" date="2019-03" db="EMBL/GenBank/DDBJ databases">
        <title>Genomic Encyclopedia of Type Strains, Phase IV (KMG-IV): sequencing the most valuable type-strain genomes for metagenomic binning, comparative biology and taxonomic classification.</title>
        <authorList>
            <person name="Goeker M."/>
        </authorList>
    </citation>
    <scope>NUCLEOTIDE SEQUENCE [LARGE SCALE GENOMIC DNA]</scope>
    <source>
        <strain evidence="1 2">DSM 18577</strain>
    </source>
</reference>
<dbReference type="Pfam" id="PF12119">
    <property type="entry name" value="DUF3581"/>
    <property type="match status" value="1"/>
</dbReference>
<comment type="caution">
    <text evidence="1">The sequence shown here is derived from an EMBL/GenBank/DDBJ whole genome shotgun (WGS) entry which is preliminary data.</text>
</comment>
<sequence>MFLDQYYQHHPDGVVISPVQASQFAKEICQDFNPIHDPDAKRFCVPGDLLFSMVLQHYGLSQKMQFRFTGMVNEQTRLQLPKATQEQLTITDQHGKSLLEVSFAGKKTYNEAMIEALIRHYGAFSGQNFPTLLMPLLLEHQVMFNPARPLVMYDSMSFELQTLDADNLRIELRETTLDVQGKRADEHLHFAFADGDEVIGKGIKKAILGGLRPYEKAAIEAFADHYEQRRSAQSA</sequence>
<dbReference type="EMBL" id="SMGD01000013">
    <property type="protein sequence ID" value="TCK52042.1"/>
    <property type="molecule type" value="Genomic_DNA"/>
</dbReference>
<dbReference type="InterPro" id="IPR021974">
    <property type="entry name" value="DUF3581"/>
</dbReference>
<accession>A0A4R1JLV2</accession>
<evidence type="ECO:0000313" key="2">
    <source>
        <dbReference type="Proteomes" id="UP000295565"/>
    </source>
</evidence>
<keyword evidence="2" id="KW-1185">Reference proteome</keyword>
<dbReference type="Proteomes" id="UP000295565">
    <property type="component" value="Unassembled WGS sequence"/>
</dbReference>
<dbReference type="OrthoDB" id="5892138at2"/>